<dbReference type="InterPro" id="IPR029063">
    <property type="entry name" value="SAM-dependent_MTases_sf"/>
</dbReference>
<dbReference type="Gene3D" id="3.40.50.150">
    <property type="entry name" value="Vaccinia Virus protein VP39"/>
    <property type="match status" value="1"/>
</dbReference>
<reference evidence="3" key="1">
    <citation type="submission" date="2020-12" db="EMBL/GenBank/DDBJ databases">
        <title>Marinomonas arctica sp. nov., a psychrotolerant bacterium isolated from the Arctic.</title>
        <authorList>
            <person name="Zhang Y."/>
        </authorList>
    </citation>
    <scope>NUCLEOTIDE SEQUENCE</scope>
    <source>
        <strain evidence="3">C1424</strain>
    </source>
</reference>
<dbReference type="RefSeq" id="WP_199467016.1">
    <property type="nucleotide sequence ID" value="NZ_JAEMNX010000002.1"/>
</dbReference>
<dbReference type="Proteomes" id="UP000628710">
    <property type="component" value="Unassembled WGS sequence"/>
</dbReference>
<evidence type="ECO:0000256" key="1">
    <source>
        <dbReference type="ARBA" id="ARBA00022679"/>
    </source>
</evidence>
<accession>A0A934JT24</accession>
<feature type="domain" description="Methyltransferase" evidence="2">
    <location>
        <begin position="51"/>
        <end position="145"/>
    </location>
</feature>
<keyword evidence="1" id="KW-0808">Transferase</keyword>
<dbReference type="InterPro" id="IPR041698">
    <property type="entry name" value="Methyltransf_25"/>
</dbReference>
<dbReference type="GO" id="GO:0008168">
    <property type="term" value="F:methyltransferase activity"/>
    <property type="evidence" value="ECO:0007669"/>
    <property type="project" value="UniProtKB-KW"/>
</dbReference>
<evidence type="ECO:0000313" key="3">
    <source>
        <dbReference type="EMBL" id="MBJ7536855.1"/>
    </source>
</evidence>
<organism evidence="3 4">
    <name type="scientific">Marinomonas transparens</name>
    <dbReference type="NCBI Taxonomy" id="2795388"/>
    <lineage>
        <taxon>Bacteria</taxon>
        <taxon>Pseudomonadati</taxon>
        <taxon>Pseudomonadota</taxon>
        <taxon>Gammaproteobacteria</taxon>
        <taxon>Oceanospirillales</taxon>
        <taxon>Oceanospirillaceae</taxon>
        <taxon>Marinomonas</taxon>
    </lineage>
</organism>
<dbReference type="EMBL" id="JAEMNX010000002">
    <property type="protein sequence ID" value="MBJ7536855.1"/>
    <property type="molecule type" value="Genomic_DNA"/>
</dbReference>
<evidence type="ECO:0000259" key="2">
    <source>
        <dbReference type="Pfam" id="PF13649"/>
    </source>
</evidence>
<dbReference type="PANTHER" id="PTHR43861">
    <property type="entry name" value="TRANS-ACONITATE 2-METHYLTRANSFERASE-RELATED"/>
    <property type="match status" value="1"/>
</dbReference>
<dbReference type="GO" id="GO:0032259">
    <property type="term" value="P:methylation"/>
    <property type="evidence" value="ECO:0007669"/>
    <property type="project" value="UniProtKB-KW"/>
</dbReference>
<keyword evidence="3" id="KW-0489">Methyltransferase</keyword>
<evidence type="ECO:0000313" key="4">
    <source>
        <dbReference type="Proteomes" id="UP000628710"/>
    </source>
</evidence>
<sequence length="213" mass="24068">MKPNYLVHEDIYIAAKEAGWNGWGGNQGLADAKLVSRFMALKERPSKGKLLELGCGEGHHCRTFTKLGYETTGVDISSTAIEWAKEKAVLTGIKSRFFVADLTEMSLTLTDKYQVIIDGNCLHCIIGNDRSTFLNHTYKALESDGIFFVSSLCSKDNDNHQILRDGIPYRHITSMENLITELKNIGFIILKTVLYERQDYNHITIHVRKPSEI</sequence>
<comment type="caution">
    <text evidence="3">The sequence shown here is derived from an EMBL/GenBank/DDBJ whole genome shotgun (WGS) entry which is preliminary data.</text>
</comment>
<dbReference type="Pfam" id="PF13649">
    <property type="entry name" value="Methyltransf_25"/>
    <property type="match status" value="1"/>
</dbReference>
<dbReference type="AlphaFoldDB" id="A0A934JT24"/>
<dbReference type="SUPFAM" id="SSF53335">
    <property type="entry name" value="S-adenosyl-L-methionine-dependent methyltransferases"/>
    <property type="match status" value="1"/>
</dbReference>
<name>A0A934JT24_9GAMM</name>
<keyword evidence="4" id="KW-1185">Reference proteome</keyword>
<proteinExistence type="predicted"/>
<gene>
    <name evidence="3" type="ORF">I8J31_04085</name>
</gene>
<dbReference type="CDD" id="cd02440">
    <property type="entry name" value="AdoMet_MTases"/>
    <property type="match status" value="1"/>
</dbReference>
<protein>
    <submittedName>
        <fullName evidence="3">Class I SAM-dependent methyltransferase</fullName>
    </submittedName>
</protein>